<dbReference type="Pfam" id="PF13420">
    <property type="entry name" value="Acetyltransf_4"/>
    <property type="match status" value="1"/>
</dbReference>
<keyword evidence="2" id="KW-0012">Acyltransferase</keyword>
<dbReference type="PANTHER" id="PTHR43072">
    <property type="entry name" value="N-ACETYLTRANSFERASE"/>
    <property type="match status" value="1"/>
</dbReference>
<comment type="caution">
    <text evidence="6">The sequence shown here is derived from an EMBL/GenBank/DDBJ whole genome shotgun (WGS) entry which is preliminary data.</text>
</comment>
<evidence type="ECO:0000313" key="7">
    <source>
        <dbReference type="Proteomes" id="UP000646308"/>
    </source>
</evidence>
<dbReference type="PANTHER" id="PTHR43072:SF23">
    <property type="entry name" value="UPF0039 PROTEIN C11D3.02C"/>
    <property type="match status" value="1"/>
</dbReference>
<name>A0A2T4ML90_9STAP</name>
<feature type="domain" description="N-acetyltransferase" evidence="5">
    <location>
        <begin position="1"/>
        <end position="157"/>
    </location>
</feature>
<dbReference type="InterPro" id="IPR016181">
    <property type="entry name" value="Acyl_CoA_acyltransferase"/>
</dbReference>
<dbReference type="SUPFAM" id="SSF55729">
    <property type="entry name" value="Acyl-CoA N-acyltransferases (Nat)"/>
    <property type="match status" value="1"/>
</dbReference>
<evidence type="ECO:0000313" key="6">
    <source>
        <dbReference type="EMBL" id="NJI02798.1"/>
    </source>
</evidence>
<organism evidence="6 7">
    <name type="scientific">Staphylococcus agnetis</name>
    <dbReference type="NCBI Taxonomy" id="985762"/>
    <lineage>
        <taxon>Bacteria</taxon>
        <taxon>Bacillati</taxon>
        <taxon>Bacillota</taxon>
        <taxon>Bacilli</taxon>
        <taxon>Bacillales</taxon>
        <taxon>Staphylococcaceae</taxon>
        <taxon>Staphylococcus</taxon>
    </lineage>
</organism>
<protein>
    <submittedName>
        <fullName evidence="6">GNAT family N-acetyltransferase</fullName>
    </submittedName>
</protein>
<dbReference type="RefSeq" id="WP_107368422.1">
    <property type="nucleotide sequence ID" value="NZ_CP045927.1"/>
</dbReference>
<evidence type="ECO:0000256" key="1">
    <source>
        <dbReference type="ARBA" id="ARBA00022679"/>
    </source>
</evidence>
<keyword evidence="1" id="KW-0808">Transferase</keyword>
<dbReference type="CDD" id="cd04301">
    <property type="entry name" value="NAT_SF"/>
    <property type="match status" value="1"/>
</dbReference>
<dbReference type="AlphaFoldDB" id="A0A2T4ML90"/>
<dbReference type="Gene3D" id="3.40.630.30">
    <property type="match status" value="1"/>
</dbReference>
<evidence type="ECO:0000259" key="5">
    <source>
        <dbReference type="PROSITE" id="PS51186"/>
    </source>
</evidence>
<evidence type="ECO:0000256" key="2">
    <source>
        <dbReference type="ARBA" id="ARBA00023315"/>
    </source>
</evidence>
<comment type="catalytic activity">
    <reaction evidence="4">
        <text>L-methionine sulfone + acetyl-CoA = N-acetyl-L-methionine sulfone + CoA + H(+)</text>
        <dbReference type="Rhea" id="RHEA:47656"/>
        <dbReference type="ChEBI" id="CHEBI:15378"/>
        <dbReference type="ChEBI" id="CHEBI:57287"/>
        <dbReference type="ChEBI" id="CHEBI:57288"/>
        <dbReference type="ChEBI" id="CHEBI:87824"/>
        <dbReference type="ChEBI" id="CHEBI:87825"/>
    </reaction>
</comment>
<evidence type="ECO:0000256" key="4">
    <source>
        <dbReference type="ARBA" id="ARBA00051334"/>
    </source>
</evidence>
<comment type="catalytic activity">
    <reaction evidence="3">
        <text>L-methionine sulfoximine + acetyl-CoA = N-acetyl-L-methionine sulfoximine + CoA + H(+)</text>
        <dbReference type="Rhea" id="RHEA:47660"/>
        <dbReference type="ChEBI" id="CHEBI:15378"/>
        <dbReference type="ChEBI" id="CHEBI:57287"/>
        <dbReference type="ChEBI" id="CHEBI:57288"/>
        <dbReference type="ChEBI" id="CHEBI:87826"/>
        <dbReference type="ChEBI" id="CHEBI:87827"/>
    </reaction>
</comment>
<dbReference type="FunFam" id="3.40.630.30:FF:000026">
    <property type="entry name" value="Phosphinothricin acetyltransferase"/>
    <property type="match status" value="1"/>
</dbReference>
<dbReference type="EMBL" id="WMFL01000080">
    <property type="protein sequence ID" value="NJI02798.1"/>
    <property type="molecule type" value="Genomic_DNA"/>
</dbReference>
<dbReference type="InterPro" id="IPR000182">
    <property type="entry name" value="GNAT_dom"/>
</dbReference>
<dbReference type="GO" id="GO:0016747">
    <property type="term" value="F:acyltransferase activity, transferring groups other than amino-acyl groups"/>
    <property type="evidence" value="ECO:0007669"/>
    <property type="project" value="InterPro"/>
</dbReference>
<dbReference type="Proteomes" id="UP000646308">
    <property type="component" value="Unassembled WGS sequence"/>
</dbReference>
<gene>
    <name evidence="6" type="ORF">GLV84_08155</name>
</gene>
<sequence length="162" mass="18871">MIREATIGDIPAITEIYNDAIINTTAVYTYHETTVEEREKWFEDKVNAQWPIWVFDIDGNVAGFATYGTFRNWPGYQYTVEHSIYVSTYYRRQRIASQLLEYMIKDATHKGFKTMIAGIDAANQGSIHLHETYGFEAAGTLKQVGYKFNRWLDLTFYQLLLK</sequence>
<proteinExistence type="predicted"/>
<reference evidence="6" key="1">
    <citation type="submission" date="2019-11" db="EMBL/GenBank/DDBJ databases">
        <title>Whole genome comparisons of Staphylococcus agnetis isolates from cattle and chickens.</title>
        <authorList>
            <person name="Rhoads D."/>
            <person name="Shwani A."/>
            <person name="Adkins P."/>
            <person name="Calcutt M."/>
            <person name="Middleton J."/>
        </authorList>
    </citation>
    <scope>NUCLEOTIDE SEQUENCE</scope>
    <source>
        <strain evidence="6">1387</strain>
    </source>
</reference>
<dbReference type="PROSITE" id="PS51186">
    <property type="entry name" value="GNAT"/>
    <property type="match status" value="1"/>
</dbReference>
<dbReference type="GeneID" id="57690962"/>
<evidence type="ECO:0000256" key="3">
    <source>
        <dbReference type="ARBA" id="ARBA00050603"/>
    </source>
</evidence>
<accession>A0A2T4ML90</accession>